<dbReference type="Gene3D" id="1.10.10.10">
    <property type="entry name" value="Winged helix-like DNA-binding domain superfamily/Winged helix DNA-binding domain"/>
    <property type="match status" value="1"/>
</dbReference>
<reference evidence="1" key="1">
    <citation type="journal article" date="2014" name="Int. J. Syst. Evol. Microbiol.">
        <title>Complete genome sequence of Corynebacterium casei LMG S-19264T (=DSM 44701T), isolated from a smear-ripened cheese.</title>
        <authorList>
            <consortium name="US DOE Joint Genome Institute (JGI-PGF)"/>
            <person name="Walter F."/>
            <person name="Albersmeier A."/>
            <person name="Kalinowski J."/>
            <person name="Ruckert C."/>
        </authorList>
    </citation>
    <scope>NUCLEOTIDE SEQUENCE</scope>
    <source>
        <strain evidence="1">CGMCC 1.15725</strain>
    </source>
</reference>
<dbReference type="AlphaFoldDB" id="A0A8J3E4Y6"/>
<reference evidence="1" key="2">
    <citation type="submission" date="2020-09" db="EMBL/GenBank/DDBJ databases">
        <authorList>
            <person name="Sun Q."/>
            <person name="Zhou Y."/>
        </authorList>
    </citation>
    <scope>NUCLEOTIDE SEQUENCE</scope>
    <source>
        <strain evidence="1">CGMCC 1.15725</strain>
    </source>
</reference>
<evidence type="ECO:0000313" key="2">
    <source>
        <dbReference type="Proteomes" id="UP000646365"/>
    </source>
</evidence>
<gene>
    <name evidence="1" type="ORF">GCM10011611_24910</name>
</gene>
<protein>
    <submittedName>
        <fullName evidence="1">Uncharacterized protein</fullName>
    </submittedName>
</protein>
<organism evidence="1 2">
    <name type="scientific">Aliidongia dinghuensis</name>
    <dbReference type="NCBI Taxonomy" id="1867774"/>
    <lineage>
        <taxon>Bacteria</taxon>
        <taxon>Pseudomonadati</taxon>
        <taxon>Pseudomonadota</taxon>
        <taxon>Alphaproteobacteria</taxon>
        <taxon>Rhodospirillales</taxon>
        <taxon>Dongiaceae</taxon>
        <taxon>Aliidongia</taxon>
    </lineage>
</organism>
<dbReference type="SUPFAM" id="SSF46785">
    <property type="entry name" value="Winged helix' DNA-binding domain"/>
    <property type="match status" value="1"/>
</dbReference>
<dbReference type="InterPro" id="IPR036390">
    <property type="entry name" value="WH_DNA-bd_sf"/>
</dbReference>
<accession>A0A8J3E4Y6</accession>
<comment type="caution">
    <text evidence="1">The sequence shown here is derived from an EMBL/GenBank/DDBJ whole genome shotgun (WGS) entry which is preliminary data.</text>
</comment>
<dbReference type="InterPro" id="IPR036388">
    <property type="entry name" value="WH-like_DNA-bd_sf"/>
</dbReference>
<dbReference type="Proteomes" id="UP000646365">
    <property type="component" value="Unassembled WGS sequence"/>
</dbReference>
<dbReference type="EMBL" id="BMJQ01000006">
    <property type="protein sequence ID" value="GGF18084.1"/>
    <property type="molecule type" value="Genomic_DNA"/>
</dbReference>
<sequence length="198" mass="22223">MRDKEHPVAQGRLDCAAAAERMRALADLVRMSVEAASVSMMKDLTARAHVIEILQLLASKMGSHVEREQIKTELGLRDANLSRVMTLLAANGLVEREPRGKIAAFRVTQRGLALADSERNERQRARAEMLPAPVSAPVQSKEDALRGVFESPNIVVIMRRYDIHPKKDKLDYHFASEDRIDSSNYRLLLSATEKELVH</sequence>
<evidence type="ECO:0000313" key="1">
    <source>
        <dbReference type="EMBL" id="GGF18084.1"/>
    </source>
</evidence>
<keyword evidence="2" id="KW-1185">Reference proteome</keyword>
<proteinExistence type="predicted"/>
<name>A0A8J3E4Y6_9PROT</name>